<evidence type="ECO:0000256" key="1">
    <source>
        <dbReference type="ARBA" id="ARBA00010467"/>
    </source>
</evidence>
<evidence type="ECO:0000313" key="7">
    <source>
        <dbReference type="EMBL" id="EJF56283.1"/>
    </source>
</evidence>
<dbReference type="OMA" id="SWKERYK"/>
<feature type="compositionally biased region" description="Low complexity" evidence="6">
    <location>
        <begin position="448"/>
        <end position="461"/>
    </location>
</feature>
<dbReference type="InterPro" id="IPR009057">
    <property type="entry name" value="Homeodomain-like_sf"/>
</dbReference>
<dbReference type="GO" id="GO:0031848">
    <property type="term" value="P:protection from non-homologous end joining at telomere"/>
    <property type="evidence" value="ECO:0007669"/>
    <property type="project" value="TreeGrafter"/>
</dbReference>
<feature type="compositionally biased region" description="Basic and acidic residues" evidence="6">
    <location>
        <begin position="645"/>
        <end position="659"/>
    </location>
</feature>
<dbReference type="PANTHER" id="PTHR16466:SF6">
    <property type="entry name" value="TELOMERIC REPEAT-BINDING FACTOR 2-INTERACTING PROTEIN 1"/>
    <property type="match status" value="1"/>
</dbReference>
<feature type="compositionally biased region" description="Basic residues" evidence="6">
    <location>
        <begin position="675"/>
        <end position="687"/>
    </location>
</feature>
<dbReference type="GO" id="GO:0010833">
    <property type="term" value="P:telomere maintenance via telomere lengthening"/>
    <property type="evidence" value="ECO:0007669"/>
    <property type="project" value="UniProtKB-UniRule"/>
</dbReference>
<evidence type="ECO:0000256" key="4">
    <source>
        <dbReference type="ARBA" id="ARBA00023242"/>
    </source>
</evidence>
<name>R7SKA9_DICSQ</name>
<dbReference type="HOGENOM" id="CLU_356454_0_0_1"/>
<dbReference type="AlphaFoldDB" id="R7SKA9"/>
<comment type="function">
    <text evidence="5">Involved in the regulation of telomere length, clustering and has a specific role in telomere position effect (TPE).</text>
</comment>
<dbReference type="GO" id="GO:0042162">
    <property type="term" value="F:telomeric DNA binding"/>
    <property type="evidence" value="ECO:0007669"/>
    <property type="project" value="TreeGrafter"/>
</dbReference>
<evidence type="ECO:0000256" key="2">
    <source>
        <dbReference type="ARBA" id="ARBA00022454"/>
    </source>
</evidence>
<comment type="subunit">
    <text evidence="5">Homodimer.</text>
</comment>
<comment type="similarity">
    <text evidence="1 5">Belongs to the RAP1 family.</text>
</comment>
<feature type="compositionally biased region" description="Basic and acidic residues" evidence="6">
    <location>
        <begin position="411"/>
        <end position="427"/>
    </location>
</feature>
<feature type="compositionally biased region" description="Basic and acidic residues" evidence="6">
    <location>
        <begin position="279"/>
        <end position="289"/>
    </location>
</feature>
<dbReference type="CDD" id="cd11655">
    <property type="entry name" value="rap1_myb-like"/>
    <property type="match status" value="1"/>
</dbReference>
<feature type="region of interest" description="Disordered" evidence="6">
    <location>
        <begin position="232"/>
        <end position="565"/>
    </location>
</feature>
<evidence type="ECO:0000313" key="8">
    <source>
        <dbReference type="Proteomes" id="UP000053319"/>
    </source>
</evidence>
<feature type="compositionally biased region" description="Low complexity" evidence="6">
    <location>
        <begin position="589"/>
        <end position="603"/>
    </location>
</feature>
<keyword evidence="2 5" id="KW-0158">Chromosome</keyword>
<comment type="subcellular location">
    <subcellularLocation>
        <location evidence="5">Nucleus</location>
    </subcellularLocation>
    <subcellularLocation>
        <location evidence="5">Chromosome</location>
        <location evidence="5">Telomere</location>
    </subcellularLocation>
</comment>
<dbReference type="KEGG" id="dsq:DICSQDRAFT_183883"/>
<keyword evidence="4 5" id="KW-0539">Nucleus</keyword>
<feature type="compositionally biased region" description="Polar residues" evidence="6">
    <location>
        <begin position="391"/>
        <end position="410"/>
    </location>
</feature>
<dbReference type="Gene3D" id="1.10.10.60">
    <property type="entry name" value="Homeodomain-like"/>
    <property type="match status" value="1"/>
</dbReference>
<dbReference type="GO" id="GO:0070187">
    <property type="term" value="C:shelterin complex"/>
    <property type="evidence" value="ECO:0007669"/>
    <property type="project" value="TreeGrafter"/>
</dbReference>
<feature type="compositionally biased region" description="Acidic residues" evidence="6">
    <location>
        <begin position="487"/>
        <end position="496"/>
    </location>
</feature>
<dbReference type="InterPro" id="IPR039595">
    <property type="entry name" value="TE2IP/Rap1"/>
</dbReference>
<dbReference type="Proteomes" id="UP000053319">
    <property type="component" value="Unassembled WGS sequence"/>
</dbReference>
<reference evidence="7 8" key="1">
    <citation type="journal article" date="2012" name="Science">
        <title>The Paleozoic origin of enzymatic lignin decomposition reconstructed from 31 fungal genomes.</title>
        <authorList>
            <person name="Floudas D."/>
            <person name="Binder M."/>
            <person name="Riley R."/>
            <person name="Barry K."/>
            <person name="Blanchette R.A."/>
            <person name="Henrissat B."/>
            <person name="Martinez A.T."/>
            <person name="Otillar R."/>
            <person name="Spatafora J.W."/>
            <person name="Yadav J.S."/>
            <person name="Aerts A."/>
            <person name="Benoit I."/>
            <person name="Boyd A."/>
            <person name="Carlson A."/>
            <person name="Copeland A."/>
            <person name="Coutinho P.M."/>
            <person name="de Vries R.P."/>
            <person name="Ferreira P."/>
            <person name="Findley K."/>
            <person name="Foster B."/>
            <person name="Gaskell J."/>
            <person name="Glotzer D."/>
            <person name="Gorecki P."/>
            <person name="Heitman J."/>
            <person name="Hesse C."/>
            <person name="Hori C."/>
            <person name="Igarashi K."/>
            <person name="Jurgens J.A."/>
            <person name="Kallen N."/>
            <person name="Kersten P."/>
            <person name="Kohler A."/>
            <person name="Kuees U."/>
            <person name="Kumar T.K.A."/>
            <person name="Kuo A."/>
            <person name="LaButti K."/>
            <person name="Larrondo L.F."/>
            <person name="Lindquist E."/>
            <person name="Ling A."/>
            <person name="Lombard V."/>
            <person name="Lucas S."/>
            <person name="Lundell T."/>
            <person name="Martin R."/>
            <person name="McLaughlin D.J."/>
            <person name="Morgenstern I."/>
            <person name="Morin E."/>
            <person name="Murat C."/>
            <person name="Nagy L.G."/>
            <person name="Nolan M."/>
            <person name="Ohm R.A."/>
            <person name="Patyshakuliyeva A."/>
            <person name="Rokas A."/>
            <person name="Ruiz-Duenas F.J."/>
            <person name="Sabat G."/>
            <person name="Salamov A."/>
            <person name="Samejima M."/>
            <person name="Schmutz J."/>
            <person name="Slot J.C."/>
            <person name="St John F."/>
            <person name="Stenlid J."/>
            <person name="Sun H."/>
            <person name="Sun S."/>
            <person name="Syed K."/>
            <person name="Tsang A."/>
            <person name="Wiebenga A."/>
            <person name="Young D."/>
            <person name="Pisabarro A."/>
            <person name="Eastwood D.C."/>
            <person name="Martin F."/>
            <person name="Cullen D."/>
            <person name="Grigoriev I.V."/>
            <person name="Hibbett D.S."/>
        </authorList>
    </citation>
    <scope>NUCLEOTIDE SEQUENCE [LARGE SCALE GENOMIC DNA]</scope>
    <source>
        <strain evidence="7 8">LYAD-421 SS1</strain>
    </source>
</reference>
<dbReference type="PANTHER" id="PTHR16466">
    <property type="entry name" value="TELOMERE REPEAT-BINDING FACTOR 2-INTERACTING PROTEIN 1"/>
    <property type="match status" value="1"/>
</dbReference>
<feature type="compositionally biased region" description="Polar residues" evidence="6">
    <location>
        <begin position="528"/>
        <end position="541"/>
    </location>
</feature>
<feature type="compositionally biased region" description="Acidic residues" evidence="6">
    <location>
        <begin position="239"/>
        <end position="263"/>
    </location>
</feature>
<dbReference type="EMBL" id="JH719476">
    <property type="protein sequence ID" value="EJF56283.1"/>
    <property type="molecule type" value="Genomic_DNA"/>
</dbReference>
<organism evidence="7 8">
    <name type="scientific">Dichomitus squalens (strain LYAD-421)</name>
    <name type="common">Western red white-rot fungus</name>
    <dbReference type="NCBI Taxonomy" id="732165"/>
    <lineage>
        <taxon>Eukaryota</taxon>
        <taxon>Fungi</taxon>
        <taxon>Dikarya</taxon>
        <taxon>Basidiomycota</taxon>
        <taxon>Agaricomycotina</taxon>
        <taxon>Agaricomycetes</taxon>
        <taxon>Polyporales</taxon>
        <taxon>Polyporaceae</taxon>
        <taxon>Dichomitus</taxon>
    </lineage>
</organism>
<evidence type="ECO:0000256" key="6">
    <source>
        <dbReference type="SAM" id="MobiDB-lite"/>
    </source>
</evidence>
<protein>
    <recommendedName>
        <fullName evidence="5">DNA-binding protein RAP1</fullName>
    </recommendedName>
</protein>
<feature type="compositionally biased region" description="Polar residues" evidence="6">
    <location>
        <begin position="475"/>
        <end position="486"/>
    </location>
</feature>
<keyword evidence="3 5" id="KW-0779">Telomere</keyword>
<dbReference type="RefSeq" id="XP_007370956.1">
    <property type="nucleotide sequence ID" value="XM_007370894.1"/>
</dbReference>
<evidence type="ECO:0000256" key="3">
    <source>
        <dbReference type="ARBA" id="ARBA00022895"/>
    </source>
</evidence>
<gene>
    <name evidence="7" type="ORF">DICSQDRAFT_183883</name>
</gene>
<dbReference type="GeneID" id="18841416"/>
<feature type="region of interest" description="Disordered" evidence="6">
    <location>
        <begin position="577"/>
        <end position="687"/>
    </location>
</feature>
<feature type="compositionally biased region" description="Basic and acidic residues" evidence="6">
    <location>
        <begin position="336"/>
        <end position="346"/>
    </location>
</feature>
<dbReference type="SUPFAM" id="SSF46689">
    <property type="entry name" value="Homeodomain-like"/>
    <property type="match status" value="1"/>
</dbReference>
<proteinExistence type="inferred from homology"/>
<dbReference type="OrthoDB" id="435460at2759"/>
<accession>R7SKA9</accession>
<sequence length="687" mass="76978">MAQSREATAEAPAQGQIFVVNGEPVAFYLHGTNEPGDRWALTPGQREELARKVMAHGGRICPREEDADTIIAKEGKAFYKLEYKYSSSRKYVEKPTFVNTCIRNRRYAHEPIRQRSMGGRIPGENRVNFTSQDDRHLCEYIALRIPNKEAGGRYGEVFYKELVDDGWKNEHEFGWARRHTWHSWRERYRKNDARLDPIIDQIVAANPPPVDGKGLYEYSRLVNAKQHYEFMKKNQYQPSDEEEDYEDTDAEEQQENDELPGEEDAQRHPSPAQASVGRNAERRQTDFGPRRLPGPSSTKPPYGRRSAPGNMARPRHQDLDDTGEFQSTVGLDDDFDFPHDFDRPGPEEAGPSGTQHSPSPAPSPRASQPAKKPPTPRPVRPNAAARAASQFPMSSQMTLVNLTQPRSTAQRRLETPLHEDQEVDSRPQKRRRNIAKPFVLIDSERGRVQQQRSSYQAQVQQDQDHRPDEPADLESFSQSPPAGQTNEDAEVVEEMLDGSVEHSGRLSPDVPFELEELDSDDERALLSLNPQRNPPRSSASDAQAGPSRAVSRARKRPLLYEQDEDLEDFAKTLDLVGGMAPPRAIGSVAPGPSASSRAQAQAPVTPSASRSLLRAPSVAESTSTSSSQQPRDPVNHVPLDGTRASAERRRARESARHEPYNPPPGTKAFEVAKQKSARRTRSGKIRG</sequence>
<feature type="compositionally biased region" description="Acidic residues" evidence="6">
    <location>
        <begin position="512"/>
        <end position="521"/>
    </location>
</feature>
<evidence type="ECO:0000256" key="5">
    <source>
        <dbReference type="RuleBase" id="RU367107"/>
    </source>
</evidence>